<name>A0A812NFK7_SYMPI</name>
<protein>
    <recommendedName>
        <fullName evidence="5">Integrase catalytic domain-containing protein</fullName>
    </recommendedName>
</protein>
<proteinExistence type="predicted"/>
<dbReference type="AlphaFoldDB" id="A0A812NFK7"/>
<feature type="compositionally biased region" description="Pro residues" evidence="2">
    <location>
        <begin position="696"/>
        <end position="707"/>
    </location>
</feature>
<dbReference type="InterPro" id="IPR036397">
    <property type="entry name" value="RNaseH_sf"/>
</dbReference>
<dbReference type="SUPFAM" id="SSF53098">
    <property type="entry name" value="Ribonuclease H-like"/>
    <property type="match status" value="1"/>
</dbReference>
<dbReference type="GO" id="GO:0003676">
    <property type="term" value="F:nucleic acid binding"/>
    <property type="evidence" value="ECO:0007669"/>
    <property type="project" value="InterPro"/>
</dbReference>
<evidence type="ECO:0000313" key="3">
    <source>
        <dbReference type="EMBL" id="CAE7318442.1"/>
    </source>
</evidence>
<sequence>VVKGELARQIVSYKESEAAHARAVRGRQVLYMFEQYFKTNEEVGALYSVEDLLKVSLINDDLSSFIHNWESVIAGISHVPEELTLRDILFRQIRGSHKLKYDLDTYDRAKEGTETHSYQFLLSSIKNLLTRERVRKNRDKIAKVHGAKYGAPAPEDGKGKGKGGDKQRPPSPAKRRRSNSRRKKKGDKPAACCVLVARVEPEATREGARKGEPTSSDRWEHKAKEGVLIRHHVTPRSDGFTPAKDSPVPVSRLNAKAVVVMSLDPEGRSSVEKTWDWRSGKFDSGLGDVQWINRFKTAQECPQGDPEDVAISQSEFASTVVLIFSPTTSSRKLPRAQRPHLLRLSLTLVNSPELGSDLSLFTLGEAPYFVRPDGKRVNCRLRGRVPVFGKAELEEGVIMTITIFNLPEGEEEPDLTEFGFHDQKDGFVIKDFYTSFRYCYPSETKTADQCHEDFLHFLQVKDDVGIVYSDNAPELIATTKKLGIRRNTSRQYVDKNKAVIEREIRTVLEGTRANLVQSGLPERYWPLASEHHCMALNTTTRLDNGKVPWQLRFGEDFSGMKIPFGAKILFWNNPKLKAPKISKFSPTAAEGIFLGYHIQPGFIWKEEYLVVPLDKIEGAIEANDLKIIRSKKVELLQGDFVLPLASGLEALGNQKPPQLDDQNANVRPAGLEAVEEADLAEYAPSDVEGEEKDSPEPGPIGPPPPEAPRPKTGWDPFKMPDGSPVPKGYTYDGTRLVRNKRGSARPLDTPSSAWMMMSQKDRAADAERYRKKLEAQKEAEYQELKKATPAMPVIECHRERYAHLCVDKLGEIADCMYALVAKILQQPEIQRTPDAKAALDKEWQKLVDKGCWIEKQVREYDQVASEAQKKKLKVHFGRVFEICTLKGSELKEGDPNRKYKGRSVFQGNKVLDENSDHALFAELGSSPASMEAGKIIDVYGSQPGFTKQQADARQAYTQALFGTETWVRLPRNRWPKSWSGVKDPVAPLRLALYGHPDSGGNWEQRCTKELTKAGFVAVLPDIWPSVFHHPKLDLLLVIYVDDFN</sequence>
<feature type="coiled-coil region" evidence="1">
    <location>
        <begin position="756"/>
        <end position="783"/>
    </location>
</feature>
<feature type="region of interest" description="Disordered" evidence="2">
    <location>
        <begin position="142"/>
        <end position="192"/>
    </location>
</feature>
<feature type="compositionally biased region" description="Basic residues" evidence="2">
    <location>
        <begin position="173"/>
        <end position="186"/>
    </location>
</feature>
<dbReference type="InterPro" id="IPR012337">
    <property type="entry name" value="RNaseH-like_sf"/>
</dbReference>
<comment type="caution">
    <text evidence="3">The sequence shown here is derived from an EMBL/GenBank/DDBJ whole genome shotgun (WGS) entry which is preliminary data.</text>
</comment>
<keyword evidence="4" id="KW-1185">Reference proteome</keyword>
<evidence type="ECO:0000256" key="1">
    <source>
        <dbReference type="SAM" id="Coils"/>
    </source>
</evidence>
<reference evidence="3" key="1">
    <citation type="submission" date="2021-02" db="EMBL/GenBank/DDBJ databases">
        <authorList>
            <person name="Dougan E. K."/>
            <person name="Rhodes N."/>
            <person name="Thang M."/>
            <person name="Chan C."/>
        </authorList>
    </citation>
    <scope>NUCLEOTIDE SEQUENCE</scope>
</reference>
<gene>
    <name evidence="3" type="ORF">SPIL2461_LOCUS7330</name>
</gene>
<evidence type="ECO:0008006" key="5">
    <source>
        <dbReference type="Google" id="ProtNLM"/>
    </source>
</evidence>
<dbReference type="Gene3D" id="3.30.420.10">
    <property type="entry name" value="Ribonuclease H-like superfamily/Ribonuclease H"/>
    <property type="match status" value="1"/>
</dbReference>
<keyword evidence="1" id="KW-0175">Coiled coil</keyword>
<organism evidence="3 4">
    <name type="scientific">Symbiodinium pilosum</name>
    <name type="common">Dinoflagellate</name>
    <dbReference type="NCBI Taxonomy" id="2952"/>
    <lineage>
        <taxon>Eukaryota</taxon>
        <taxon>Sar</taxon>
        <taxon>Alveolata</taxon>
        <taxon>Dinophyceae</taxon>
        <taxon>Suessiales</taxon>
        <taxon>Symbiodiniaceae</taxon>
        <taxon>Symbiodinium</taxon>
    </lineage>
</organism>
<evidence type="ECO:0000313" key="4">
    <source>
        <dbReference type="Proteomes" id="UP000649617"/>
    </source>
</evidence>
<evidence type="ECO:0000256" key="2">
    <source>
        <dbReference type="SAM" id="MobiDB-lite"/>
    </source>
</evidence>
<accession>A0A812NFK7</accession>
<feature type="non-terminal residue" evidence="3">
    <location>
        <position position="1"/>
    </location>
</feature>
<feature type="region of interest" description="Disordered" evidence="2">
    <location>
        <begin position="684"/>
        <end position="732"/>
    </location>
</feature>
<feature type="compositionally biased region" description="Basic and acidic residues" evidence="2">
    <location>
        <begin position="155"/>
        <end position="168"/>
    </location>
</feature>
<dbReference type="OrthoDB" id="446949at2759"/>
<dbReference type="Proteomes" id="UP000649617">
    <property type="component" value="Unassembled WGS sequence"/>
</dbReference>
<dbReference type="EMBL" id="CAJNIZ010011362">
    <property type="protein sequence ID" value="CAE7318442.1"/>
    <property type="molecule type" value="Genomic_DNA"/>
</dbReference>